<keyword evidence="3" id="KW-1185">Reference proteome</keyword>
<sequence length="194" mass="22041">MFPGLRHRKKEREKKKRKEKKGGEKIRRDGAGPVELFFLKAVGSSIRSSSKKVGVKGSIVNPNLVCGDQKRSESESETLGRHVSSLRRHVRGICDYYKAHDGRLIGPNRGPPPESFTNEWNLLCSPCRPSFKQPGAIIALHSTAKCRPGFVRLHGYIALSLFLFKRFSLSMFGIWTIPDLSQWPRHRLIFLLCE</sequence>
<dbReference type="Proteomes" id="UP000825729">
    <property type="component" value="Unassembled WGS sequence"/>
</dbReference>
<protein>
    <submittedName>
        <fullName evidence="2">Uncharacterized protein</fullName>
    </submittedName>
</protein>
<dbReference type="AlphaFoldDB" id="A0AAV7F6J3"/>
<evidence type="ECO:0000256" key="1">
    <source>
        <dbReference type="SAM" id="MobiDB-lite"/>
    </source>
</evidence>
<feature type="region of interest" description="Disordered" evidence="1">
    <location>
        <begin position="1"/>
        <end position="28"/>
    </location>
</feature>
<gene>
    <name evidence="2" type="ORF">H6P81_001062</name>
</gene>
<reference evidence="2 3" key="1">
    <citation type="submission" date="2021-07" db="EMBL/GenBank/DDBJ databases">
        <title>The Aristolochia fimbriata genome: insights into angiosperm evolution, floral development and chemical biosynthesis.</title>
        <authorList>
            <person name="Jiao Y."/>
        </authorList>
    </citation>
    <scope>NUCLEOTIDE SEQUENCE [LARGE SCALE GENOMIC DNA]</scope>
    <source>
        <strain evidence="2">IBCAS-2021</strain>
        <tissue evidence="2">Leaf</tissue>
    </source>
</reference>
<dbReference type="EMBL" id="JAINDJ010000002">
    <property type="protein sequence ID" value="KAG9456554.1"/>
    <property type="molecule type" value="Genomic_DNA"/>
</dbReference>
<proteinExistence type="predicted"/>
<organism evidence="2 3">
    <name type="scientific">Aristolochia fimbriata</name>
    <name type="common">White veined hardy Dutchman's pipe vine</name>
    <dbReference type="NCBI Taxonomy" id="158543"/>
    <lineage>
        <taxon>Eukaryota</taxon>
        <taxon>Viridiplantae</taxon>
        <taxon>Streptophyta</taxon>
        <taxon>Embryophyta</taxon>
        <taxon>Tracheophyta</taxon>
        <taxon>Spermatophyta</taxon>
        <taxon>Magnoliopsida</taxon>
        <taxon>Magnoliidae</taxon>
        <taxon>Piperales</taxon>
        <taxon>Aristolochiaceae</taxon>
        <taxon>Aristolochia</taxon>
    </lineage>
</organism>
<comment type="caution">
    <text evidence="2">The sequence shown here is derived from an EMBL/GenBank/DDBJ whole genome shotgun (WGS) entry which is preliminary data.</text>
</comment>
<accession>A0AAV7F6J3</accession>
<evidence type="ECO:0000313" key="3">
    <source>
        <dbReference type="Proteomes" id="UP000825729"/>
    </source>
</evidence>
<evidence type="ECO:0000313" key="2">
    <source>
        <dbReference type="EMBL" id="KAG9456554.1"/>
    </source>
</evidence>
<feature type="compositionally biased region" description="Basic residues" evidence="1">
    <location>
        <begin position="1"/>
        <end position="20"/>
    </location>
</feature>
<name>A0AAV7F6J3_ARIFI</name>